<protein>
    <submittedName>
        <fullName evidence="1">Asp-tRNAAsn/Glu-tRNAGln amidotransferase C subunit</fullName>
    </submittedName>
</protein>
<dbReference type="EMBL" id="CP003378">
    <property type="protein sequence ID" value="AFZ71254.1"/>
    <property type="molecule type" value="Genomic_DNA"/>
</dbReference>
<reference evidence="2" key="1">
    <citation type="submission" date="2012-03" db="EMBL/GenBank/DDBJ databases">
        <title>Complete genome of Caldisphaera lagunensis DSM 15908.</title>
        <authorList>
            <person name="Lucas S."/>
            <person name="Copeland A."/>
            <person name="Lapidus A."/>
            <person name="Glavina del Rio T."/>
            <person name="Dalin E."/>
            <person name="Tice H."/>
            <person name="Bruce D."/>
            <person name="Goodwin L."/>
            <person name="Pitluck S."/>
            <person name="Peters L."/>
            <person name="Mikhailova N."/>
            <person name="Teshima H."/>
            <person name="Kyrpides N."/>
            <person name="Mavromatis K."/>
            <person name="Ivanova N."/>
            <person name="Brettin T."/>
            <person name="Detter J.C."/>
            <person name="Han C."/>
            <person name="Larimer F."/>
            <person name="Land M."/>
            <person name="Hauser L."/>
            <person name="Markowitz V."/>
            <person name="Cheng J.-F."/>
            <person name="Hugenholtz P."/>
            <person name="Woyke T."/>
            <person name="Wu D."/>
            <person name="Spring S."/>
            <person name="Schroeder M."/>
            <person name="Brambilla E."/>
            <person name="Klenk H.-P."/>
            <person name="Eisen J.A."/>
        </authorList>
    </citation>
    <scope>NUCLEOTIDE SEQUENCE [LARGE SCALE GENOMIC DNA]</scope>
    <source>
        <strain evidence="2">DSM 15908 / JCM 11604 / IC-154</strain>
    </source>
</reference>
<dbReference type="SUPFAM" id="SSF141000">
    <property type="entry name" value="Glu-tRNAGln amidotransferase C subunit"/>
    <property type="match status" value="1"/>
</dbReference>
<name>L0ACU9_CALLD</name>
<dbReference type="RefSeq" id="WP_015233151.1">
    <property type="nucleotide sequence ID" value="NC_019791.1"/>
</dbReference>
<dbReference type="InParanoid" id="L0ACU9"/>
<evidence type="ECO:0000313" key="1">
    <source>
        <dbReference type="EMBL" id="AFZ71254.1"/>
    </source>
</evidence>
<dbReference type="Gene3D" id="1.10.20.60">
    <property type="entry name" value="Glu-tRNAGln amidotransferase C subunit, N-terminal domain"/>
    <property type="match status" value="1"/>
</dbReference>
<dbReference type="GeneID" id="14212818"/>
<organism evidence="1 2">
    <name type="scientific">Caldisphaera lagunensis (strain DSM 15908 / JCM 11604 / ANMR 0165 / IC-154)</name>
    <dbReference type="NCBI Taxonomy" id="1056495"/>
    <lineage>
        <taxon>Archaea</taxon>
        <taxon>Thermoproteota</taxon>
        <taxon>Thermoprotei</taxon>
        <taxon>Acidilobales</taxon>
        <taxon>Caldisphaeraceae</taxon>
        <taxon>Caldisphaera</taxon>
    </lineage>
</organism>
<dbReference type="GO" id="GO:0006450">
    <property type="term" value="P:regulation of translational fidelity"/>
    <property type="evidence" value="ECO:0007669"/>
    <property type="project" value="InterPro"/>
</dbReference>
<dbReference type="OrthoDB" id="377566at2157"/>
<keyword evidence="1" id="KW-0808">Transferase</keyword>
<dbReference type="AlphaFoldDB" id="L0ACU9"/>
<dbReference type="KEGG" id="clg:Calag_1556"/>
<evidence type="ECO:0000313" key="2">
    <source>
        <dbReference type="Proteomes" id="UP000010469"/>
    </source>
</evidence>
<accession>L0ACU9</accession>
<gene>
    <name evidence="1" type="ordered locus">Calag_1556</name>
</gene>
<dbReference type="InterPro" id="IPR036113">
    <property type="entry name" value="Asp/Glu-ADT_sf_sub_c"/>
</dbReference>
<keyword evidence="2" id="KW-1185">Reference proteome</keyword>
<dbReference type="STRING" id="1056495.Calag_1556"/>
<dbReference type="HOGENOM" id="CLU_2340005_0_0_2"/>
<dbReference type="eggNOG" id="arCOG02726">
    <property type="taxonomic scope" value="Archaea"/>
</dbReference>
<dbReference type="Proteomes" id="UP000010469">
    <property type="component" value="Chromosome"/>
</dbReference>
<sequence>MSANCNNMELINKLIELSRLNFTEEEIEKLCQDIEKIRSVLNQVSVLSKLDVKPLYNVWDNILNPPAKIGIEKIDIHELITNERSIDRKVKIPWRGE</sequence>
<proteinExistence type="predicted"/>
<dbReference type="GO" id="GO:0016740">
    <property type="term" value="F:transferase activity"/>
    <property type="evidence" value="ECO:0007669"/>
    <property type="project" value="UniProtKB-KW"/>
</dbReference>